<evidence type="ECO:0000313" key="2">
    <source>
        <dbReference type="EMBL" id="EER40393.1"/>
    </source>
</evidence>
<protein>
    <submittedName>
        <fullName evidence="2">Uncharacterized protein</fullName>
    </submittedName>
</protein>
<dbReference type="Proteomes" id="UP000002624">
    <property type="component" value="Unassembled WGS sequence"/>
</dbReference>
<evidence type="ECO:0000256" key="1">
    <source>
        <dbReference type="SAM" id="MobiDB-lite"/>
    </source>
</evidence>
<sequence>MVERSLSRWRGGWEEDEQDEHSQQTPSRRRLDKRGRGSGRGRKGVEDRSRKRSRKDEAEGRGGSLSAHPSFLLLASTSISSAAGRFNPRQNTGDAVSASCQSHSPHRD</sequence>
<dbReference type="VEuPathDB" id="FungiDB:HCDG_05790"/>
<feature type="compositionally biased region" description="Basic and acidic residues" evidence="1">
    <location>
        <begin position="43"/>
        <end position="60"/>
    </location>
</feature>
<organism evidence="2 3">
    <name type="scientific">Ajellomyces capsulatus (strain H143)</name>
    <name type="common">Darling's disease fungus</name>
    <name type="synonym">Histoplasma capsulatum</name>
    <dbReference type="NCBI Taxonomy" id="544712"/>
    <lineage>
        <taxon>Eukaryota</taxon>
        <taxon>Fungi</taxon>
        <taxon>Dikarya</taxon>
        <taxon>Ascomycota</taxon>
        <taxon>Pezizomycotina</taxon>
        <taxon>Eurotiomycetes</taxon>
        <taxon>Eurotiomycetidae</taxon>
        <taxon>Onygenales</taxon>
        <taxon>Ajellomycetaceae</taxon>
        <taxon>Histoplasma</taxon>
    </lineage>
</organism>
<evidence type="ECO:0000313" key="3">
    <source>
        <dbReference type="Proteomes" id="UP000002624"/>
    </source>
</evidence>
<feature type="region of interest" description="Disordered" evidence="1">
    <location>
        <begin position="1"/>
        <end position="70"/>
    </location>
</feature>
<proteinExistence type="predicted"/>
<accession>C6HHV9</accession>
<feature type="region of interest" description="Disordered" evidence="1">
    <location>
        <begin position="83"/>
        <end position="108"/>
    </location>
</feature>
<dbReference type="EMBL" id="GG692427">
    <property type="protein sequence ID" value="EER40393.1"/>
    <property type="molecule type" value="Genomic_DNA"/>
</dbReference>
<feature type="compositionally biased region" description="Basic residues" evidence="1">
    <location>
        <begin position="27"/>
        <end position="42"/>
    </location>
</feature>
<dbReference type="AlphaFoldDB" id="C6HHV9"/>
<gene>
    <name evidence="2" type="ORF">HCDG_05790</name>
</gene>
<reference evidence="3" key="1">
    <citation type="submission" date="2009-05" db="EMBL/GenBank/DDBJ databases">
        <title>The genome sequence of Ajellomyces capsulatus strain H143.</title>
        <authorList>
            <person name="Champion M."/>
            <person name="Cuomo C.A."/>
            <person name="Ma L.-J."/>
            <person name="Henn M.R."/>
            <person name="Sil A."/>
            <person name="Goldman B."/>
            <person name="Young S.K."/>
            <person name="Kodira C.D."/>
            <person name="Zeng Q."/>
            <person name="Koehrsen M."/>
            <person name="Alvarado L."/>
            <person name="Berlin A.M."/>
            <person name="Borenstein D."/>
            <person name="Chen Z."/>
            <person name="Engels R."/>
            <person name="Freedman E."/>
            <person name="Gellesch M."/>
            <person name="Goldberg J."/>
            <person name="Griggs A."/>
            <person name="Gujja S."/>
            <person name="Heiman D.I."/>
            <person name="Hepburn T.A."/>
            <person name="Howarth C."/>
            <person name="Jen D."/>
            <person name="Larson L."/>
            <person name="Lewis B."/>
            <person name="Mehta T."/>
            <person name="Park D."/>
            <person name="Pearson M."/>
            <person name="Roberts A."/>
            <person name="Saif S."/>
            <person name="Shea T.D."/>
            <person name="Shenoy N."/>
            <person name="Sisk P."/>
            <person name="Stolte C."/>
            <person name="Sykes S."/>
            <person name="Walk T."/>
            <person name="White J."/>
            <person name="Yandava C."/>
            <person name="Klein B."/>
            <person name="McEwen J.G."/>
            <person name="Puccia R."/>
            <person name="Goldman G.H."/>
            <person name="Felipe M.S."/>
            <person name="Nino-Vega G."/>
            <person name="San-Blas G."/>
            <person name="Taylor J.W."/>
            <person name="Mendoza L."/>
            <person name="Galagan J.E."/>
            <person name="Nusbaum C."/>
            <person name="Birren B.W."/>
        </authorList>
    </citation>
    <scope>NUCLEOTIDE SEQUENCE [LARGE SCALE GENOMIC DNA]</scope>
    <source>
        <strain evidence="3">H143</strain>
    </source>
</reference>
<feature type="compositionally biased region" description="Polar residues" evidence="1">
    <location>
        <begin position="88"/>
        <end position="108"/>
    </location>
</feature>
<dbReference type="HOGENOM" id="CLU_2196132_0_0_1"/>
<name>C6HHV9_AJECH</name>